<dbReference type="InterPro" id="IPR018060">
    <property type="entry name" value="HTH_AraC"/>
</dbReference>
<dbReference type="SMART" id="SM00342">
    <property type="entry name" value="HTH_ARAC"/>
    <property type="match status" value="1"/>
</dbReference>
<dbReference type="EMBL" id="QFPW01000013">
    <property type="protein sequence ID" value="PZQ48219.1"/>
    <property type="molecule type" value="Genomic_DNA"/>
</dbReference>
<dbReference type="AlphaFoldDB" id="A0A2W5N799"/>
<dbReference type="InterPro" id="IPR009057">
    <property type="entry name" value="Homeodomain-like_sf"/>
</dbReference>
<gene>
    <name evidence="5" type="ORF">DI556_14995</name>
</gene>
<dbReference type="Pfam" id="PF12833">
    <property type="entry name" value="HTH_18"/>
    <property type="match status" value="1"/>
</dbReference>
<dbReference type="Gene3D" id="1.10.10.60">
    <property type="entry name" value="Homeodomain-like"/>
    <property type="match status" value="1"/>
</dbReference>
<proteinExistence type="predicted"/>
<evidence type="ECO:0000313" key="6">
    <source>
        <dbReference type="Proteomes" id="UP000249185"/>
    </source>
</evidence>
<keyword evidence="2" id="KW-0238">DNA-binding</keyword>
<reference evidence="5 6" key="1">
    <citation type="submission" date="2017-08" db="EMBL/GenBank/DDBJ databases">
        <title>Infants hospitalized years apart are colonized by the same room-sourced microbial strains.</title>
        <authorList>
            <person name="Brooks B."/>
            <person name="Olm M.R."/>
            <person name="Firek B.A."/>
            <person name="Baker R."/>
            <person name="Thomas B.C."/>
            <person name="Morowitz M.J."/>
            <person name="Banfield J.F."/>
        </authorList>
    </citation>
    <scope>NUCLEOTIDE SEQUENCE [LARGE SCALE GENOMIC DNA]</scope>
    <source>
        <strain evidence="5">S2_005_002_R2_34</strain>
    </source>
</reference>
<dbReference type="SUPFAM" id="SSF46689">
    <property type="entry name" value="Homeodomain-like"/>
    <property type="match status" value="1"/>
</dbReference>
<keyword evidence="1" id="KW-0805">Transcription regulation</keyword>
<feature type="domain" description="HTH araC/xylS-type" evidence="4">
    <location>
        <begin position="26"/>
        <end position="124"/>
    </location>
</feature>
<dbReference type="GO" id="GO:0005829">
    <property type="term" value="C:cytosol"/>
    <property type="evidence" value="ECO:0007669"/>
    <property type="project" value="TreeGrafter"/>
</dbReference>
<sequence length="131" mass="14353">MSVPPAAGPEGLAELPDWRDDAALMAALRRILPGAALSGTLSLIDASRSLGLAPRSLQRRLSALGTSFEGEVDRWRRAEARSRLADPGQPIGAVARMLGYRDPAHFVRAFRRWEDEAPLSWRRALLARKGN</sequence>
<organism evidence="5 6">
    <name type="scientific">Rhodovulum sulfidophilum</name>
    <name type="common">Rhodobacter sulfidophilus</name>
    <dbReference type="NCBI Taxonomy" id="35806"/>
    <lineage>
        <taxon>Bacteria</taxon>
        <taxon>Pseudomonadati</taxon>
        <taxon>Pseudomonadota</taxon>
        <taxon>Alphaproteobacteria</taxon>
        <taxon>Rhodobacterales</taxon>
        <taxon>Paracoccaceae</taxon>
        <taxon>Rhodovulum</taxon>
    </lineage>
</organism>
<comment type="caution">
    <text evidence="5">The sequence shown here is derived from an EMBL/GenBank/DDBJ whole genome shotgun (WGS) entry which is preliminary data.</text>
</comment>
<dbReference type="PROSITE" id="PS01124">
    <property type="entry name" value="HTH_ARAC_FAMILY_2"/>
    <property type="match status" value="1"/>
</dbReference>
<dbReference type="PANTHER" id="PTHR47894">
    <property type="entry name" value="HTH-TYPE TRANSCRIPTIONAL REGULATOR GADX"/>
    <property type="match status" value="1"/>
</dbReference>
<evidence type="ECO:0000259" key="4">
    <source>
        <dbReference type="PROSITE" id="PS01124"/>
    </source>
</evidence>
<accession>A0A2W5N799</accession>
<evidence type="ECO:0000313" key="5">
    <source>
        <dbReference type="EMBL" id="PZQ48219.1"/>
    </source>
</evidence>
<protein>
    <submittedName>
        <fullName evidence="5">AraC family transcriptional regulator</fullName>
    </submittedName>
</protein>
<evidence type="ECO:0000256" key="2">
    <source>
        <dbReference type="ARBA" id="ARBA00023125"/>
    </source>
</evidence>
<dbReference type="PANTHER" id="PTHR47894:SF1">
    <property type="entry name" value="HTH-TYPE TRANSCRIPTIONAL REGULATOR VQSM"/>
    <property type="match status" value="1"/>
</dbReference>
<dbReference type="GO" id="GO:0003700">
    <property type="term" value="F:DNA-binding transcription factor activity"/>
    <property type="evidence" value="ECO:0007669"/>
    <property type="project" value="InterPro"/>
</dbReference>
<evidence type="ECO:0000256" key="1">
    <source>
        <dbReference type="ARBA" id="ARBA00023015"/>
    </source>
</evidence>
<name>A0A2W5N799_RHOSU</name>
<dbReference type="Proteomes" id="UP000249185">
    <property type="component" value="Unassembled WGS sequence"/>
</dbReference>
<dbReference type="GO" id="GO:0000976">
    <property type="term" value="F:transcription cis-regulatory region binding"/>
    <property type="evidence" value="ECO:0007669"/>
    <property type="project" value="TreeGrafter"/>
</dbReference>
<keyword evidence="3" id="KW-0804">Transcription</keyword>
<evidence type="ECO:0000256" key="3">
    <source>
        <dbReference type="ARBA" id="ARBA00023163"/>
    </source>
</evidence>